<protein>
    <submittedName>
        <fullName evidence="1">Uncharacterized protein</fullName>
    </submittedName>
</protein>
<comment type="caution">
    <text evidence="1">The sequence shown here is derived from an EMBL/GenBank/DDBJ whole genome shotgun (WGS) entry which is preliminary data.</text>
</comment>
<dbReference type="EMBL" id="LWAE01000017">
    <property type="protein sequence ID" value="KZL88513.1"/>
    <property type="molecule type" value="Genomic_DNA"/>
</dbReference>
<organism evidence="1 2">
    <name type="scientific">Clostridium magnum DSM 2767</name>
    <dbReference type="NCBI Taxonomy" id="1121326"/>
    <lineage>
        <taxon>Bacteria</taxon>
        <taxon>Bacillati</taxon>
        <taxon>Bacillota</taxon>
        <taxon>Clostridia</taxon>
        <taxon>Eubacteriales</taxon>
        <taxon>Clostridiaceae</taxon>
        <taxon>Clostridium</taxon>
    </lineage>
</organism>
<reference evidence="1 2" key="1">
    <citation type="submission" date="2016-04" db="EMBL/GenBank/DDBJ databases">
        <title>Genome sequence of Clostridium magnum DSM 2767.</title>
        <authorList>
            <person name="Poehlein A."/>
            <person name="Uhlig R."/>
            <person name="Fischer R."/>
            <person name="Bahl H."/>
            <person name="Daniel R."/>
        </authorList>
    </citation>
    <scope>NUCLEOTIDE SEQUENCE [LARGE SCALE GENOMIC DNA]</scope>
    <source>
        <strain evidence="1 2">DSM 2767</strain>
    </source>
</reference>
<dbReference type="PATRIC" id="fig|1121326.3.peg.6234"/>
<dbReference type="RefSeq" id="WP_066630957.1">
    <property type="nucleotide sequence ID" value="NZ_LWAE01000017.1"/>
</dbReference>
<dbReference type="AlphaFoldDB" id="A0A162QGQ3"/>
<gene>
    <name evidence="1" type="ORF">CLMAG_61680</name>
</gene>
<evidence type="ECO:0000313" key="2">
    <source>
        <dbReference type="Proteomes" id="UP000076603"/>
    </source>
</evidence>
<proteinExistence type="predicted"/>
<evidence type="ECO:0000313" key="1">
    <source>
        <dbReference type="EMBL" id="KZL88513.1"/>
    </source>
</evidence>
<name>A0A162QGQ3_9CLOT</name>
<accession>A0A162QGQ3</accession>
<sequence length="142" mass="16874">MHKPIIKALEIIRKYYNIGTHYFSDTEFIPIDGVVRPVMRESVIEKDDLGQERINRMNYEIVTLQALRDKLRCKEIWVVGADRYRNPDEDLPTDFEERREENYKALKQPLDSEEFINNINQAMYNGLTKLDNSMPKNPKVRL</sequence>
<keyword evidence="2" id="KW-1185">Reference proteome</keyword>
<dbReference type="STRING" id="1121326.CLMAG_61680"/>
<dbReference type="Proteomes" id="UP000076603">
    <property type="component" value="Unassembled WGS sequence"/>
</dbReference>